<gene>
    <name evidence="2" type="ORF">Vbra_23251</name>
</gene>
<dbReference type="Proteomes" id="UP000041254">
    <property type="component" value="Unassembled WGS sequence"/>
</dbReference>
<feature type="compositionally biased region" description="Low complexity" evidence="1">
    <location>
        <begin position="250"/>
        <end position="266"/>
    </location>
</feature>
<evidence type="ECO:0000256" key="1">
    <source>
        <dbReference type="SAM" id="MobiDB-lite"/>
    </source>
</evidence>
<evidence type="ECO:0000313" key="2">
    <source>
        <dbReference type="EMBL" id="CEL92232.1"/>
    </source>
</evidence>
<protein>
    <submittedName>
        <fullName evidence="2">Uncharacterized protein</fullName>
    </submittedName>
</protein>
<feature type="compositionally biased region" description="Basic residues" evidence="1">
    <location>
        <begin position="289"/>
        <end position="300"/>
    </location>
</feature>
<feature type="region of interest" description="Disordered" evidence="1">
    <location>
        <begin position="250"/>
        <end position="300"/>
    </location>
</feature>
<dbReference type="VEuPathDB" id="CryptoDB:Vbra_23251"/>
<keyword evidence="3" id="KW-1185">Reference proteome</keyword>
<dbReference type="SUPFAM" id="SSF52540">
    <property type="entry name" value="P-loop containing nucleoside triphosphate hydrolases"/>
    <property type="match status" value="1"/>
</dbReference>
<evidence type="ECO:0000313" key="3">
    <source>
        <dbReference type="Proteomes" id="UP000041254"/>
    </source>
</evidence>
<dbReference type="InParanoid" id="A0A0G4EAG0"/>
<feature type="non-terminal residue" evidence="2">
    <location>
        <position position="1"/>
    </location>
</feature>
<organism evidence="2 3">
    <name type="scientific">Vitrella brassicaformis (strain CCMP3155)</name>
    <dbReference type="NCBI Taxonomy" id="1169540"/>
    <lineage>
        <taxon>Eukaryota</taxon>
        <taxon>Sar</taxon>
        <taxon>Alveolata</taxon>
        <taxon>Colpodellida</taxon>
        <taxon>Vitrellaceae</taxon>
        <taxon>Vitrella</taxon>
    </lineage>
</organism>
<accession>A0A0G4EAG0</accession>
<dbReference type="EMBL" id="CDMY01000060">
    <property type="protein sequence ID" value="CEL92232.1"/>
    <property type="molecule type" value="Genomic_DNA"/>
</dbReference>
<sequence length="845" mass="94675">TLEDRRSRQVTDRVVASTNFVGARRSSEVGQKQRYPLERFTEDLKIVKDEADFLDREDFPNEHLRHDCSKSVGRCLKEVTNREGNVRKICRRTHNRVTNTHLYERAQSNHSAKVLRILEKWGLTEESEDRIACVAGLDGRSPMPDGEDYPLLRPVVELEGGRHYPPCMKGDEMMSQFIPDMAFLLCCSVNVQIVDYEWVKAYLAKYVAGAEEKPMASLSVARESDGNALTDVRVNSYGILNTKIGGVQARARQAQDQGGPAAAAAADGDRQPPHGPQDGTSAPPDSDSKKKRRRRDTRHRQALRISYTEMLWQLHDFPHVTSSIDCIHVASLPPELRCGWKAQNLGLSVDSVQNAPPQPHPGNPQGFRSGTQAVPVEARRRVLPNALWRQFTEGQHRVIYGLFVRWKPLNKVSVFDIRPPELHWIDSIEEYFKWMVLSQRPPAAHRNRYDVSEDLTVTPLTDGGLQTVKFRQRYLTEAVEACRQRSSGGQQARRGVQRFVESRPKHNAKEVVIVFSTVKPDNPYKFFIHLLYRFGRFICDMDRPSTVSSLRESFSRAGLLNEHPDDDSAATARDADRLLRFSARRELFNGSYTAKAFDTALERAHEYIHDVFFGRMFHVGGVPLLDMASIAWELTEQVTAAWAERRKRLAETLVGCVNISAAQGGPLVEELKRSTLRQPYLPLSAGAQPQGTGPPAWEPGIRRAASGWAHFVSGLLLVGMAGSGKTHVLCQLALYAMGLGFDIEYTALQSKKALQFGGVHVHKLFNFEPRHEKQPPHIQAKVAVSSLSQAPGRWALLQVTHCFFIEEVGLLSAQTIAAMDIVLRVIRNIQVPFGGAVVMASGAVP</sequence>
<dbReference type="OrthoDB" id="10046327at2759"/>
<dbReference type="InterPro" id="IPR027417">
    <property type="entry name" value="P-loop_NTPase"/>
</dbReference>
<dbReference type="AlphaFoldDB" id="A0A0G4EAG0"/>
<name>A0A0G4EAG0_VITBC</name>
<reference evidence="2 3" key="1">
    <citation type="submission" date="2014-11" db="EMBL/GenBank/DDBJ databases">
        <authorList>
            <person name="Zhu J."/>
            <person name="Qi W."/>
            <person name="Song R."/>
        </authorList>
    </citation>
    <scope>NUCLEOTIDE SEQUENCE [LARGE SCALE GENOMIC DNA]</scope>
</reference>
<proteinExistence type="predicted"/>